<evidence type="ECO:0000313" key="1">
    <source>
        <dbReference type="EMBL" id="JAT28511.1"/>
    </source>
</evidence>
<dbReference type="SUPFAM" id="SSF56784">
    <property type="entry name" value="HAD-like"/>
    <property type="match status" value="1"/>
</dbReference>
<dbReference type="PANTHER" id="PTHR17901">
    <property type="entry name" value="MAGNESIUM-DEPENDENT PHOSPHATASE 1 MDP1"/>
    <property type="match status" value="1"/>
</dbReference>
<dbReference type="Gene3D" id="3.40.50.1000">
    <property type="entry name" value="HAD superfamily/HAD-like"/>
    <property type="match status" value="1"/>
</dbReference>
<dbReference type="AlphaFoldDB" id="A0A1B6LXV4"/>
<dbReference type="InterPro" id="IPR010036">
    <property type="entry name" value="MDP_1_eu_arc"/>
</dbReference>
<feature type="non-terminal residue" evidence="1">
    <location>
        <position position="1"/>
    </location>
</feature>
<dbReference type="Pfam" id="PF12689">
    <property type="entry name" value="Acid_PPase"/>
    <property type="match status" value="1"/>
</dbReference>
<dbReference type="InterPro" id="IPR036412">
    <property type="entry name" value="HAD-like_sf"/>
</dbReference>
<dbReference type="GO" id="GO:0003993">
    <property type="term" value="F:acid phosphatase activity"/>
    <property type="evidence" value="ECO:0007669"/>
    <property type="project" value="TreeGrafter"/>
</dbReference>
<proteinExistence type="predicted"/>
<reference evidence="1" key="1">
    <citation type="submission" date="2015-11" db="EMBL/GenBank/DDBJ databases">
        <title>De novo transcriptome assembly of four potential Pierce s Disease insect vectors from Arizona vineyards.</title>
        <authorList>
            <person name="Tassone E.E."/>
        </authorList>
    </citation>
    <scope>NUCLEOTIDE SEQUENCE</scope>
</reference>
<sequence>DMLVTTGHRRPRLTSALVATLSILVATLSTLVATTAALNPRNIHSFKGLDPPHRDHNMVVFVLDRTIWPFQVNKLNKSLADMSEIKTSDLGNLTLYPETHACLENLQRMGYVLAAVCNCKIPRLTENLLDTFDLTRYFAYQVCSESDKVGHVETLHAQSGVDFEDMLYFDYDLRENLPLIDLNITFCPVDDRGISMESVTKALEIFNVRTTLKPPLSTTVKQRNLNDSSEYSLIIDYKNLDFKKELVNTEEIFRESSSEEDENE</sequence>
<organism evidence="1">
    <name type="scientific">Graphocephala atropunctata</name>
    <dbReference type="NCBI Taxonomy" id="36148"/>
    <lineage>
        <taxon>Eukaryota</taxon>
        <taxon>Metazoa</taxon>
        <taxon>Ecdysozoa</taxon>
        <taxon>Arthropoda</taxon>
        <taxon>Hexapoda</taxon>
        <taxon>Insecta</taxon>
        <taxon>Pterygota</taxon>
        <taxon>Neoptera</taxon>
        <taxon>Paraneoptera</taxon>
        <taxon>Hemiptera</taxon>
        <taxon>Auchenorrhyncha</taxon>
        <taxon>Membracoidea</taxon>
        <taxon>Cicadellidae</taxon>
        <taxon>Cicadellinae</taxon>
        <taxon>Cicadellini</taxon>
        <taxon>Graphocephala</taxon>
    </lineage>
</organism>
<dbReference type="EMBL" id="GEBQ01011466">
    <property type="protein sequence ID" value="JAT28511.1"/>
    <property type="molecule type" value="Transcribed_RNA"/>
</dbReference>
<accession>A0A1B6LXV4</accession>
<name>A0A1B6LXV4_9HEMI</name>
<protein>
    <submittedName>
        <fullName evidence="1">Uncharacterized protein</fullName>
    </submittedName>
</protein>
<gene>
    <name evidence="1" type="ORF">g.17711</name>
</gene>
<dbReference type="InterPro" id="IPR023214">
    <property type="entry name" value="HAD_sf"/>
</dbReference>
<dbReference type="PANTHER" id="PTHR17901:SF14">
    <property type="entry name" value="MAGNESIUM-DEPENDENT PHOSPHATASE 1"/>
    <property type="match status" value="1"/>
</dbReference>